<organism evidence="2 3">
    <name type="scientific">Carnegiea gigantea</name>
    <dbReference type="NCBI Taxonomy" id="171969"/>
    <lineage>
        <taxon>Eukaryota</taxon>
        <taxon>Viridiplantae</taxon>
        <taxon>Streptophyta</taxon>
        <taxon>Embryophyta</taxon>
        <taxon>Tracheophyta</taxon>
        <taxon>Spermatophyta</taxon>
        <taxon>Magnoliopsida</taxon>
        <taxon>eudicotyledons</taxon>
        <taxon>Gunneridae</taxon>
        <taxon>Pentapetalae</taxon>
        <taxon>Caryophyllales</taxon>
        <taxon>Cactineae</taxon>
        <taxon>Cactaceae</taxon>
        <taxon>Cactoideae</taxon>
        <taxon>Echinocereeae</taxon>
        <taxon>Carnegiea</taxon>
    </lineage>
</organism>
<gene>
    <name evidence="2" type="ORF">Cgig2_020470</name>
</gene>
<dbReference type="AlphaFoldDB" id="A0A9Q1JNN5"/>
<accession>A0A9Q1JNN5</accession>
<name>A0A9Q1JNN5_9CARY</name>
<comment type="caution">
    <text evidence="2">The sequence shown here is derived from an EMBL/GenBank/DDBJ whole genome shotgun (WGS) entry which is preliminary data.</text>
</comment>
<dbReference type="Proteomes" id="UP001153076">
    <property type="component" value="Unassembled WGS sequence"/>
</dbReference>
<dbReference type="EMBL" id="JAKOGI010001280">
    <property type="protein sequence ID" value="KAJ8426500.1"/>
    <property type="molecule type" value="Genomic_DNA"/>
</dbReference>
<evidence type="ECO:0000313" key="2">
    <source>
        <dbReference type="EMBL" id="KAJ8426500.1"/>
    </source>
</evidence>
<evidence type="ECO:0000313" key="3">
    <source>
        <dbReference type="Proteomes" id="UP001153076"/>
    </source>
</evidence>
<dbReference type="OrthoDB" id="1750307at2759"/>
<feature type="region of interest" description="Disordered" evidence="1">
    <location>
        <begin position="131"/>
        <end position="190"/>
    </location>
</feature>
<sequence length="404" mass="45608">MATFSDESYNKRQYLCIRLGNKDVKETKVQIRKPIAHFSKSKCHEGLPSFPSWLKENLKMGEIFLLSSHPDAQESVPSYHLLHHDIDAKQKPSEKLPFQGQFSYTPLYWEWLEDGWNESHAVFDELGVPKDERTYPVGHSKRKKDSSSNQNIQRDEGPSGSKPKLKIVHSQKPLRSPILETEDNTPQTRIPGVRATISFAPIPAIPIQSVAMPAKAPDEVRLTPKPSPATACRQKLKSIVVCTPDEQGISNIQESKLNYEKTICPPPDSTENIMDILNCNPSPTECMDFLGNDLCPNDSKSICTLNDDDEADFTPKADAARVPPPLRPSRASQDVSVFNVDAIIREVNKNRARMTVQVILDKVFRTPFERLHYLKGEFDSLYNLINERGGDATPLKDKVERLIH</sequence>
<protein>
    <submittedName>
        <fullName evidence="2">Uncharacterized protein</fullName>
    </submittedName>
</protein>
<proteinExistence type="predicted"/>
<keyword evidence="3" id="KW-1185">Reference proteome</keyword>
<reference evidence="2" key="1">
    <citation type="submission" date="2022-04" db="EMBL/GenBank/DDBJ databases">
        <title>Carnegiea gigantea Genome sequencing and assembly v2.</title>
        <authorList>
            <person name="Copetti D."/>
            <person name="Sanderson M.J."/>
            <person name="Burquez A."/>
            <person name="Wojciechowski M.F."/>
        </authorList>
    </citation>
    <scope>NUCLEOTIDE SEQUENCE</scope>
    <source>
        <strain evidence="2">SGP5-SGP5p</strain>
        <tissue evidence="2">Aerial part</tissue>
    </source>
</reference>
<evidence type="ECO:0000256" key="1">
    <source>
        <dbReference type="SAM" id="MobiDB-lite"/>
    </source>
</evidence>